<dbReference type="EMBL" id="CP034458">
    <property type="protein sequence ID" value="QBM88649.1"/>
    <property type="molecule type" value="Genomic_DNA"/>
</dbReference>
<keyword evidence="3" id="KW-1185">Reference proteome</keyword>
<organism evidence="2 3">
    <name type="scientific">Metschnikowia aff. pulcherrima</name>
    <dbReference type="NCBI Taxonomy" id="2163413"/>
    <lineage>
        <taxon>Eukaryota</taxon>
        <taxon>Fungi</taxon>
        <taxon>Dikarya</taxon>
        <taxon>Ascomycota</taxon>
        <taxon>Saccharomycotina</taxon>
        <taxon>Pichiomycetes</taxon>
        <taxon>Metschnikowiaceae</taxon>
        <taxon>Metschnikowia</taxon>
    </lineage>
</organism>
<proteinExistence type="predicted"/>
<dbReference type="Gene3D" id="2.60.40.200">
    <property type="entry name" value="Superoxide dismutase, copper/zinc binding domain"/>
    <property type="match status" value="1"/>
</dbReference>
<evidence type="ECO:0000256" key="1">
    <source>
        <dbReference type="SAM" id="SignalP"/>
    </source>
</evidence>
<dbReference type="AlphaFoldDB" id="A0A4P6XNY4"/>
<accession>A0A4P6XNY4</accession>
<dbReference type="STRING" id="2163413.A0A4P6XNY4"/>
<gene>
    <name evidence="2" type="primary">MPUL0C06260</name>
    <name evidence="2" type="ORF">METSCH_C06260</name>
</gene>
<protein>
    <submittedName>
        <fullName evidence="2">Copper/zinc superoxide dismutase SODC</fullName>
    </submittedName>
</protein>
<reference evidence="3" key="1">
    <citation type="submission" date="2019-03" db="EMBL/GenBank/DDBJ databases">
        <title>Snf2 controls pulcherriminic acid biosynthesis and connects pigmentation and antifungal activity of the yeast Metschnikowia pulcherrima.</title>
        <authorList>
            <person name="Gore-Lloyd D."/>
            <person name="Sumann I."/>
            <person name="Brachmann A.O."/>
            <person name="Schneeberger K."/>
            <person name="Ortiz-Merino R.A."/>
            <person name="Moreno-Beltran M."/>
            <person name="Schlaefli M."/>
            <person name="Kirner P."/>
            <person name="Santos Kron A."/>
            <person name="Wolfe K.H."/>
            <person name="Piel J."/>
            <person name="Ahrens C.H."/>
            <person name="Henk D."/>
            <person name="Freimoser F.M."/>
        </authorList>
    </citation>
    <scope>NUCLEOTIDE SEQUENCE [LARGE SCALE GENOMIC DNA]</scope>
    <source>
        <strain evidence="3">APC 1.2</strain>
    </source>
</reference>
<dbReference type="GO" id="GO:0006801">
    <property type="term" value="P:superoxide metabolic process"/>
    <property type="evidence" value="ECO:0007669"/>
    <property type="project" value="InterPro"/>
</dbReference>
<evidence type="ECO:0000313" key="3">
    <source>
        <dbReference type="Proteomes" id="UP000292447"/>
    </source>
</evidence>
<keyword evidence="1" id="KW-0732">Signal</keyword>
<feature type="chain" id="PRO_5020291885" evidence="1">
    <location>
        <begin position="20"/>
        <end position="194"/>
    </location>
</feature>
<dbReference type="SUPFAM" id="SSF49329">
    <property type="entry name" value="Cu,Zn superoxide dismutase-like"/>
    <property type="match status" value="1"/>
</dbReference>
<dbReference type="Proteomes" id="UP000292447">
    <property type="component" value="Chromosome III"/>
</dbReference>
<sequence length="194" mass="20495">MKFLTLPILALVSLANACAAPEAKDSPFASVYTAIFDKSTLGAVVFWSLDGYVTVGVALANLPARGGPFTYRIHDKKQPLGGCDNGSKPFNPYCGTFDGQTPAEKEVGDLSGKHGVITGTATAQSYDDDFLSLNTRNRAFIGDLAVVIENLRGQRVACANIEDLTSPLTGEKAKAAEPATKLPNLPKHVADLLV</sequence>
<dbReference type="InterPro" id="IPR036423">
    <property type="entry name" value="SOD-like_Cu/Zn_dom_sf"/>
</dbReference>
<feature type="signal peptide" evidence="1">
    <location>
        <begin position="1"/>
        <end position="19"/>
    </location>
</feature>
<name>A0A4P6XNY4_9ASCO</name>
<evidence type="ECO:0000313" key="2">
    <source>
        <dbReference type="EMBL" id="QBM88649.1"/>
    </source>
</evidence>
<dbReference type="GO" id="GO:0046872">
    <property type="term" value="F:metal ion binding"/>
    <property type="evidence" value="ECO:0007669"/>
    <property type="project" value="InterPro"/>
</dbReference>